<reference evidence="1 2" key="1">
    <citation type="submission" date="2014-06" db="EMBL/GenBank/DDBJ databases">
        <title>Evolutionary Origins and Diversification of the Mycorrhizal Mutualists.</title>
        <authorList>
            <consortium name="DOE Joint Genome Institute"/>
            <consortium name="Mycorrhizal Genomics Consortium"/>
            <person name="Kohler A."/>
            <person name="Kuo A."/>
            <person name="Nagy L.G."/>
            <person name="Floudas D."/>
            <person name="Copeland A."/>
            <person name="Barry K.W."/>
            <person name="Cichocki N."/>
            <person name="Veneault-Fourrey C."/>
            <person name="LaButti K."/>
            <person name="Lindquist E.A."/>
            <person name="Lipzen A."/>
            <person name="Lundell T."/>
            <person name="Morin E."/>
            <person name="Murat C."/>
            <person name="Riley R."/>
            <person name="Ohm R."/>
            <person name="Sun H."/>
            <person name="Tunlid A."/>
            <person name="Henrissat B."/>
            <person name="Grigoriev I.V."/>
            <person name="Hibbett D.S."/>
            <person name="Martin F."/>
        </authorList>
    </citation>
    <scope>NUCLEOTIDE SEQUENCE [LARGE SCALE GENOMIC DNA]</scope>
    <source>
        <strain evidence="1 2">SS14</strain>
    </source>
</reference>
<dbReference type="EMBL" id="KN837134">
    <property type="protein sequence ID" value="KIJ41829.1"/>
    <property type="molecule type" value="Genomic_DNA"/>
</dbReference>
<dbReference type="AlphaFoldDB" id="A0A0C9V4N2"/>
<organism evidence="1 2">
    <name type="scientific">Sphaerobolus stellatus (strain SS14)</name>
    <dbReference type="NCBI Taxonomy" id="990650"/>
    <lineage>
        <taxon>Eukaryota</taxon>
        <taxon>Fungi</taxon>
        <taxon>Dikarya</taxon>
        <taxon>Basidiomycota</taxon>
        <taxon>Agaricomycotina</taxon>
        <taxon>Agaricomycetes</taxon>
        <taxon>Phallomycetidae</taxon>
        <taxon>Geastrales</taxon>
        <taxon>Sphaerobolaceae</taxon>
        <taxon>Sphaerobolus</taxon>
    </lineage>
</organism>
<evidence type="ECO:0000313" key="1">
    <source>
        <dbReference type="EMBL" id="KIJ41829.1"/>
    </source>
</evidence>
<accession>A0A0C9V4N2</accession>
<protein>
    <submittedName>
        <fullName evidence="1">Uncharacterized protein</fullName>
    </submittedName>
</protein>
<gene>
    <name evidence="1" type="ORF">M422DRAFT_255153</name>
</gene>
<dbReference type="HOGENOM" id="CLU_877637_0_0_1"/>
<dbReference type="Proteomes" id="UP000054279">
    <property type="component" value="Unassembled WGS sequence"/>
</dbReference>
<keyword evidence="2" id="KW-1185">Reference proteome</keyword>
<evidence type="ECO:0000313" key="2">
    <source>
        <dbReference type="Proteomes" id="UP000054279"/>
    </source>
</evidence>
<proteinExistence type="predicted"/>
<sequence length="317" mass="36448">MTHSIAHIFWSDSRKRDICKNHTQPEDISQNIPVIPPNRARPASKTLRNIARVICEAGIPAIGGYHPPPKQKRIITDPPASITGVLPKPLGKVRAERWDQPAFRGASEWIMEHDVHESEMRRLYTEGKALQPHERSPDHTAVMFRIDEYARSLPGLSRNLVACHDDLDWMTEVIQSFNANPSGVPQNLRLEGLHVNINNADIWYWVNLIKPKYRGPEAEVQLQHIFSSVGRWDQLVAGQWKRNDSIFLCSPAPARYTIPHHQNLDKSHFTYWLGCDAGVTPTLAREKLEPYFIRRSTRTIWNEVTLRSQLRPTRLPH</sequence>
<name>A0A0C9V4N2_SPHS4</name>